<keyword evidence="7" id="KW-0408">Iron</keyword>
<dbReference type="PANTHER" id="PTHR42752:SF1">
    <property type="entry name" value="IMIDAZOLONEPROPIONASE-RELATED"/>
    <property type="match status" value="1"/>
</dbReference>
<keyword evidence="3" id="KW-0479">Metal-binding</keyword>
<accession>A0A644YAU1</accession>
<evidence type="ECO:0000313" key="9">
    <source>
        <dbReference type="EMBL" id="MPM25429.1"/>
    </source>
</evidence>
<evidence type="ECO:0000256" key="4">
    <source>
        <dbReference type="ARBA" id="ARBA00022801"/>
    </source>
</evidence>
<evidence type="ECO:0000256" key="1">
    <source>
        <dbReference type="ARBA" id="ARBA00005023"/>
    </source>
</evidence>
<dbReference type="Pfam" id="PF01979">
    <property type="entry name" value="Amidohydro_1"/>
    <property type="match status" value="1"/>
</dbReference>
<keyword evidence="4 9" id="KW-0378">Hydrolase</keyword>
<dbReference type="PANTHER" id="PTHR42752">
    <property type="entry name" value="IMIDAZOLONEPROPIONASE"/>
    <property type="match status" value="1"/>
</dbReference>
<sequence length="412" mass="43800">MANLLLKNIGLLATPTGSAARRGAEQGEITLLKNAYVLVKDGVIAAVGSGEVPAGMPENAEAVDVKGRLVTPGLVDAHTHLIFGGWRQNELGLKLHGVTYLEILARGGGILSTVRATRAASEEELADKAAKELSAMLRMGVTTCEAKSGYGLDPENEYKQLRAIRRLNETQKVELIPTFLGAHALPEEFKNDREGFLSLLCGEMIPTVAREHLAEFCDVFCETGVFTAQESRRILEAGKKYGLTPKIHADEIDPIGGSQLAGEIGAITAEHLIVCPEEGIASMAKGGTIACLLPATSFYLGATFAPARAMIDAGVAVAVATDFNPGSCPSSNLQLAMNIACLKYRLTPEEVLTAVTLNGAAGIRRADRIGSVEVGKQGDLLVWDAPDLDYICYRLGSNLVDTVIKKGEIVQF</sequence>
<dbReference type="GO" id="GO:0050480">
    <property type="term" value="F:imidazolonepropionase activity"/>
    <property type="evidence" value="ECO:0007669"/>
    <property type="project" value="UniProtKB-EC"/>
</dbReference>
<feature type="domain" description="Amidohydrolase-related" evidence="8">
    <location>
        <begin position="69"/>
        <end position="410"/>
    </location>
</feature>
<reference evidence="9" key="1">
    <citation type="submission" date="2019-08" db="EMBL/GenBank/DDBJ databases">
        <authorList>
            <person name="Kucharzyk K."/>
            <person name="Murdoch R.W."/>
            <person name="Higgins S."/>
            <person name="Loffler F."/>
        </authorList>
    </citation>
    <scope>NUCLEOTIDE SEQUENCE</scope>
</reference>
<dbReference type="NCBIfam" id="TIGR01224">
    <property type="entry name" value="hutI"/>
    <property type="match status" value="1"/>
</dbReference>
<comment type="pathway">
    <text evidence="1">Amino-acid degradation.</text>
</comment>
<evidence type="ECO:0000256" key="6">
    <source>
        <dbReference type="ARBA" id="ARBA00022833"/>
    </source>
</evidence>
<protein>
    <recommendedName>
        <fullName evidence="2">imidazolonepropionase</fullName>
        <ecNumber evidence="2">3.5.2.7</ecNumber>
    </recommendedName>
</protein>
<dbReference type="EC" id="3.5.2.7" evidence="2"/>
<dbReference type="FunFam" id="3.20.20.140:FF:000007">
    <property type="entry name" value="Imidazolonepropionase"/>
    <property type="match status" value="1"/>
</dbReference>
<proteinExistence type="inferred from homology"/>
<dbReference type="SUPFAM" id="SSF51556">
    <property type="entry name" value="Metallo-dependent hydrolases"/>
    <property type="match status" value="1"/>
</dbReference>
<keyword evidence="6" id="KW-0862">Zinc</keyword>
<evidence type="ECO:0000256" key="2">
    <source>
        <dbReference type="ARBA" id="ARBA00012864"/>
    </source>
</evidence>
<comment type="caution">
    <text evidence="9">The sequence shown here is derived from an EMBL/GenBank/DDBJ whole genome shotgun (WGS) entry which is preliminary data.</text>
</comment>
<dbReference type="HAMAP" id="MF_00372">
    <property type="entry name" value="HutI"/>
    <property type="match status" value="1"/>
</dbReference>
<dbReference type="GO" id="GO:0046872">
    <property type="term" value="F:metal ion binding"/>
    <property type="evidence" value="ECO:0007669"/>
    <property type="project" value="UniProtKB-KW"/>
</dbReference>
<evidence type="ECO:0000256" key="7">
    <source>
        <dbReference type="ARBA" id="ARBA00023004"/>
    </source>
</evidence>
<keyword evidence="5" id="KW-0369">Histidine metabolism</keyword>
<dbReference type="InterPro" id="IPR006680">
    <property type="entry name" value="Amidohydro-rel"/>
</dbReference>
<gene>
    <name evidence="9" type="primary">hutI_20</name>
    <name evidence="9" type="ORF">SDC9_71923</name>
</gene>
<dbReference type="InterPro" id="IPR005920">
    <property type="entry name" value="HutI"/>
</dbReference>
<evidence type="ECO:0000256" key="3">
    <source>
        <dbReference type="ARBA" id="ARBA00022723"/>
    </source>
</evidence>
<evidence type="ECO:0000256" key="5">
    <source>
        <dbReference type="ARBA" id="ARBA00022808"/>
    </source>
</evidence>
<dbReference type="AlphaFoldDB" id="A0A644YAU1"/>
<dbReference type="InterPro" id="IPR032466">
    <property type="entry name" value="Metal_Hydrolase"/>
</dbReference>
<dbReference type="Gene3D" id="2.30.40.10">
    <property type="entry name" value="Urease, subunit C, domain 1"/>
    <property type="match status" value="1"/>
</dbReference>
<dbReference type="GO" id="GO:0005737">
    <property type="term" value="C:cytoplasm"/>
    <property type="evidence" value="ECO:0007669"/>
    <property type="project" value="InterPro"/>
</dbReference>
<dbReference type="EMBL" id="VSSQ01004496">
    <property type="protein sequence ID" value="MPM25429.1"/>
    <property type="molecule type" value="Genomic_DNA"/>
</dbReference>
<dbReference type="Gene3D" id="3.20.20.140">
    <property type="entry name" value="Metal-dependent hydrolases"/>
    <property type="match status" value="1"/>
</dbReference>
<evidence type="ECO:0000259" key="8">
    <source>
        <dbReference type="Pfam" id="PF01979"/>
    </source>
</evidence>
<organism evidence="9">
    <name type="scientific">bioreactor metagenome</name>
    <dbReference type="NCBI Taxonomy" id="1076179"/>
    <lineage>
        <taxon>unclassified sequences</taxon>
        <taxon>metagenomes</taxon>
        <taxon>ecological metagenomes</taxon>
    </lineage>
</organism>
<dbReference type="CDD" id="cd01296">
    <property type="entry name" value="Imidazolone-5PH"/>
    <property type="match status" value="1"/>
</dbReference>
<dbReference type="InterPro" id="IPR011059">
    <property type="entry name" value="Metal-dep_hydrolase_composite"/>
</dbReference>
<dbReference type="GO" id="GO:0019556">
    <property type="term" value="P:L-histidine catabolic process to glutamate and formamide"/>
    <property type="evidence" value="ECO:0007669"/>
    <property type="project" value="InterPro"/>
</dbReference>
<dbReference type="SUPFAM" id="SSF51338">
    <property type="entry name" value="Composite domain of metallo-dependent hydrolases"/>
    <property type="match status" value="1"/>
</dbReference>
<name>A0A644YAU1_9ZZZZ</name>